<feature type="transmembrane region" description="Helical" evidence="1">
    <location>
        <begin position="56"/>
        <end position="78"/>
    </location>
</feature>
<feature type="transmembrane region" description="Helical" evidence="1">
    <location>
        <begin position="972"/>
        <end position="994"/>
    </location>
</feature>
<reference evidence="2" key="1">
    <citation type="submission" date="2023-08" db="EMBL/GenBank/DDBJ databases">
        <title>Reference Genome Resource for the Citrus Pathogen Phytophthora citrophthora.</title>
        <authorList>
            <person name="Moller H."/>
            <person name="Coetzee B."/>
            <person name="Rose L.J."/>
            <person name="Van Niekerk J.M."/>
        </authorList>
    </citation>
    <scope>NUCLEOTIDE SEQUENCE</scope>
    <source>
        <strain evidence="2">STE-U-9442</strain>
    </source>
</reference>
<evidence type="ECO:0000313" key="3">
    <source>
        <dbReference type="Proteomes" id="UP001259832"/>
    </source>
</evidence>
<dbReference type="SUPFAM" id="SSF103473">
    <property type="entry name" value="MFS general substrate transporter"/>
    <property type="match status" value="2"/>
</dbReference>
<feature type="transmembrane region" description="Helical" evidence="1">
    <location>
        <begin position="447"/>
        <end position="469"/>
    </location>
</feature>
<gene>
    <name evidence="2" type="ORF">P3T76_008433</name>
</gene>
<dbReference type="EMBL" id="JASMQC010000015">
    <property type="protein sequence ID" value="KAK1940110.1"/>
    <property type="molecule type" value="Genomic_DNA"/>
</dbReference>
<evidence type="ECO:0000313" key="2">
    <source>
        <dbReference type="EMBL" id="KAK1940110.1"/>
    </source>
</evidence>
<feature type="transmembrane region" description="Helical" evidence="1">
    <location>
        <begin position="631"/>
        <end position="650"/>
    </location>
</feature>
<feature type="transmembrane region" description="Helical" evidence="1">
    <location>
        <begin position="489"/>
        <end position="510"/>
    </location>
</feature>
<dbReference type="Pfam" id="PF07690">
    <property type="entry name" value="MFS_1"/>
    <property type="match status" value="2"/>
</dbReference>
<keyword evidence="1" id="KW-0472">Membrane</keyword>
<feature type="transmembrane region" description="Helical" evidence="1">
    <location>
        <begin position="941"/>
        <end position="965"/>
    </location>
</feature>
<name>A0AAD9GKD0_9STRA</name>
<feature type="transmembrane region" description="Helical" evidence="1">
    <location>
        <begin position="182"/>
        <end position="202"/>
    </location>
</feature>
<dbReference type="GO" id="GO:0022857">
    <property type="term" value="F:transmembrane transporter activity"/>
    <property type="evidence" value="ECO:0007669"/>
    <property type="project" value="InterPro"/>
</dbReference>
<feature type="transmembrane region" description="Helical" evidence="1">
    <location>
        <begin position="589"/>
        <end position="611"/>
    </location>
</feature>
<feature type="transmembrane region" description="Helical" evidence="1">
    <location>
        <begin position="150"/>
        <end position="170"/>
    </location>
</feature>
<keyword evidence="1" id="KW-0812">Transmembrane</keyword>
<feature type="transmembrane region" description="Helical" evidence="1">
    <location>
        <begin position="715"/>
        <end position="735"/>
    </location>
</feature>
<feature type="transmembrane region" description="Helical" evidence="1">
    <location>
        <begin position="915"/>
        <end position="935"/>
    </location>
</feature>
<feature type="transmembrane region" description="Helical" evidence="1">
    <location>
        <begin position="391"/>
        <end position="410"/>
    </location>
</feature>
<organism evidence="2 3">
    <name type="scientific">Phytophthora citrophthora</name>
    <dbReference type="NCBI Taxonomy" id="4793"/>
    <lineage>
        <taxon>Eukaryota</taxon>
        <taxon>Sar</taxon>
        <taxon>Stramenopiles</taxon>
        <taxon>Oomycota</taxon>
        <taxon>Peronosporomycetes</taxon>
        <taxon>Peronosporales</taxon>
        <taxon>Peronosporaceae</taxon>
        <taxon>Phytophthora</taxon>
    </lineage>
</organism>
<protein>
    <submittedName>
        <fullName evidence="2">MFS-type transporter YhjX</fullName>
    </submittedName>
</protein>
<feature type="transmembrane region" description="Helical" evidence="1">
    <location>
        <begin position="98"/>
        <end position="117"/>
    </location>
</feature>
<dbReference type="Gene3D" id="1.20.1250.20">
    <property type="entry name" value="MFS general substrate transporter like domains"/>
    <property type="match status" value="4"/>
</dbReference>
<dbReference type="InterPro" id="IPR050327">
    <property type="entry name" value="Proton-linked_MCT"/>
</dbReference>
<feature type="transmembrane region" description="Helical" evidence="1">
    <location>
        <begin position="747"/>
        <end position="769"/>
    </location>
</feature>
<feature type="transmembrane region" description="Helical" evidence="1">
    <location>
        <begin position="214"/>
        <end position="236"/>
    </location>
</feature>
<keyword evidence="1" id="KW-1133">Transmembrane helix</keyword>
<dbReference type="CDD" id="cd17353">
    <property type="entry name" value="MFS_OFA_like"/>
    <property type="match status" value="2"/>
</dbReference>
<feature type="transmembrane region" description="Helical" evidence="1">
    <location>
        <begin position="683"/>
        <end position="703"/>
    </location>
</feature>
<dbReference type="AlphaFoldDB" id="A0AAD9GKD0"/>
<sequence>MGKTCLRSTKDAIAGHWTVPPKYRTAEQDAAEEWLVTCYLGNNRYFWLPCFRFTRWYLFFASFLVQFCIGSLYSWSVFNKPIDLHVYDDNKAGRAVNAFYIAVGVFGTTTAIMGPWIERHGPRAGVVLGTSSFLIGNIIVAIGVHYKAIAAIYIGYGIFCGFGMGLCYISPVSALQKWFPDYRGTAAGFAVGGYGAGSVVWAKVYLPCIDAVGLSSTFILIGCVMAFAMYVCAIVLRSPHHEFVVSGLNIHGEAVDEADELIHRGEKVSVLSSHEYESITTPTARDVQEIVEPTTATNTLVRKLTLIDAIKTPDFLCMYIMFFGNQLYGLIVLSKLSSMCTDIFKKSADQAADIVSINGVFNCCGRLVFPLVSDVIVRKFNVEHSFARKCLYFYALASQAIILGTIPILMRNNNYTGFVAEIFILTASYGGGFGTIPAFLTDMFGAFNIGAMHGLILTAWSIGGVVGGITFNHTYGNQIADGWEIHEAYIYTVRRIFIIVIVGFVVLFFVRTEAADRFEPGYHLSLFGKRMSRANNSCMHSVQMKIANHWTVTRNPCSLEQYDAEEWLFTFYLGKDRYYSAKYLQFSRWYLFFASFLVQFCIGSLYSWSVFNKPIDDYVYDDPKAGHAVNAFYIAVGVFGTTTAIMGPWIERNGPRSGVMLGTTSFLLGHIIVALGVAHKAIVLVYLGYGLFCGFGMGLCYIAPVSALQKWFPDYRGTAAGFAVAGYGAGAVAWAKVYRPCIEAVGVPSTFLVVGCIMAGTMYFCAIVLRTPHLEFTVGGLNMHGEMVEESEMTTGNVAPVTSKLQYESTMSENEIDFIISTNAQVRKLSLIDAIKSMDFLCMYLMFFANQIYGLVVLSKLSNMCTDIFGRSGDEAANIVSINGVFNCFGRLFFSLSSDLVARYFNIEHAFARKCVFYTTLILQVVIVGTTPMLIRNNEYTAFVVEIFILTASYGGGFGTIPAFLTDMFGAFNIGAMHGLILTAWSIGGVVGGITFNNAYSSHIEAGVSISEAYISTVNDIFIIIVAGLVVLLFVRTNPMDRFDAGYNYSIFGRRIISIKGKEKAQKDPLHQII</sequence>
<feature type="transmembrane region" description="Helical" evidence="1">
    <location>
        <begin position="837"/>
        <end position="856"/>
    </location>
</feature>
<feature type="transmembrane region" description="Helical" evidence="1">
    <location>
        <begin position="1014"/>
        <end position="1035"/>
    </location>
</feature>
<feature type="transmembrane region" description="Helical" evidence="1">
    <location>
        <begin position="876"/>
        <end position="894"/>
    </location>
</feature>
<feature type="transmembrane region" description="Helical" evidence="1">
    <location>
        <begin position="422"/>
        <end position="440"/>
    </location>
</feature>
<accession>A0AAD9GKD0</accession>
<dbReference type="InterPro" id="IPR011701">
    <property type="entry name" value="MFS"/>
</dbReference>
<evidence type="ECO:0000256" key="1">
    <source>
        <dbReference type="SAM" id="Phobius"/>
    </source>
</evidence>
<dbReference type="PANTHER" id="PTHR11360:SF317">
    <property type="entry name" value="MAJOR FACILITATOR SUPERFAMILY (MFS) PROFILE DOMAIN-CONTAINING PROTEIN-RELATED"/>
    <property type="match status" value="1"/>
</dbReference>
<proteinExistence type="predicted"/>
<feature type="transmembrane region" description="Helical" evidence="1">
    <location>
        <begin position="124"/>
        <end position="144"/>
    </location>
</feature>
<keyword evidence="3" id="KW-1185">Reference proteome</keyword>
<feature type="transmembrane region" description="Helical" evidence="1">
    <location>
        <begin position="657"/>
        <end position="677"/>
    </location>
</feature>
<dbReference type="PANTHER" id="PTHR11360">
    <property type="entry name" value="MONOCARBOXYLATE TRANSPORTER"/>
    <property type="match status" value="1"/>
</dbReference>
<dbReference type="InterPro" id="IPR036259">
    <property type="entry name" value="MFS_trans_sf"/>
</dbReference>
<comment type="caution">
    <text evidence="2">The sequence shown here is derived from an EMBL/GenBank/DDBJ whole genome shotgun (WGS) entry which is preliminary data.</text>
</comment>
<dbReference type="Proteomes" id="UP001259832">
    <property type="component" value="Unassembled WGS sequence"/>
</dbReference>